<dbReference type="SUPFAM" id="SSF144064">
    <property type="entry name" value="Heme iron utilization protein-like"/>
    <property type="match status" value="1"/>
</dbReference>
<dbReference type="InterPro" id="IPR053733">
    <property type="entry name" value="Heme_Transport_Util_sf"/>
</dbReference>
<evidence type="ECO:0000259" key="2">
    <source>
        <dbReference type="Pfam" id="PF05171"/>
    </source>
</evidence>
<dbReference type="CDD" id="cd16831">
    <property type="entry name" value="HemS-like_C"/>
    <property type="match status" value="1"/>
</dbReference>
<feature type="domain" description="Haemin-degrading HemS/ChuX" evidence="2">
    <location>
        <begin position="213"/>
        <end position="345"/>
    </location>
</feature>
<evidence type="ECO:0000313" key="3">
    <source>
        <dbReference type="EMBL" id="WXB16832.1"/>
    </source>
</evidence>
<proteinExistence type="predicted"/>
<dbReference type="Gene3D" id="3.40.1570.10">
    <property type="entry name" value="HemS/ChuS/ChuX like domains"/>
    <property type="match status" value="2"/>
</dbReference>
<dbReference type="CDD" id="cd16830">
    <property type="entry name" value="HemS-like_N"/>
    <property type="match status" value="1"/>
</dbReference>
<sequence>MSREDLYERWLALRASEKRLFAVDAATRLNVTECELVASACGAAGSPAAVRLGVSDWSELLLTLPKLGKVKTITRNPSAVIEIEGSYDRVEFFGLMGQSVGSIDLRIFLRVWRHAFYIKEETARGISESLQFFDATGRAIHKLYVRPETNREVFSELIEKYRAADQTTTQVVEHPTPPRAPLPDRDIDAEELRKAWLAMSDTHEFFGLLQRFNVTRTQALRLGGSDLAYPVALDSLERVLESSASSALPIMVFVGNPGIIQIYSGPVGKLVPMDSWINILDPAFNLHVRRDLIDSAWIVRKPTKDGNVTSLELYTAEGDQIALLVGQRKPGQKENESWRNTLETLPRAGSA</sequence>
<dbReference type="Pfam" id="PF05171">
    <property type="entry name" value="HemS"/>
    <property type="match status" value="2"/>
</dbReference>
<evidence type="ECO:0000256" key="1">
    <source>
        <dbReference type="SAM" id="MobiDB-lite"/>
    </source>
</evidence>
<gene>
    <name evidence="3" type="ORF">LZC94_06025</name>
</gene>
<accession>A0ABZ2M1H1</accession>
<reference evidence="3 4" key="1">
    <citation type="submission" date="2021-12" db="EMBL/GenBank/DDBJ databases">
        <title>Discovery of the Pendulisporaceae a myxobacterial family with distinct sporulation behavior and unique specialized metabolism.</title>
        <authorList>
            <person name="Garcia R."/>
            <person name="Popoff A."/>
            <person name="Bader C.D."/>
            <person name="Loehr J."/>
            <person name="Walesch S."/>
            <person name="Walt C."/>
            <person name="Boldt J."/>
            <person name="Bunk B."/>
            <person name="Haeckl F.J.F.P.J."/>
            <person name="Gunesch A.P."/>
            <person name="Birkelbach J."/>
            <person name="Nuebel U."/>
            <person name="Pietschmann T."/>
            <person name="Bach T."/>
            <person name="Mueller R."/>
        </authorList>
    </citation>
    <scope>NUCLEOTIDE SEQUENCE [LARGE SCALE GENOMIC DNA]</scope>
    <source>
        <strain evidence="3 4">MSr11954</strain>
    </source>
</reference>
<dbReference type="RefSeq" id="WP_394826461.1">
    <property type="nucleotide sequence ID" value="NZ_CP089984.1"/>
</dbReference>
<dbReference type="InterPro" id="IPR007845">
    <property type="entry name" value="HemS/ChuX_dom"/>
</dbReference>
<protein>
    <submittedName>
        <fullName evidence="3">Hemin-degrading factor</fullName>
    </submittedName>
</protein>
<feature type="region of interest" description="Disordered" evidence="1">
    <location>
        <begin position="332"/>
        <end position="351"/>
    </location>
</feature>
<name>A0ABZ2M1H1_9BACT</name>
<evidence type="ECO:0000313" key="4">
    <source>
        <dbReference type="Proteomes" id="UP001370348"/>
    </source>
</evidence>
<keyword evidence="4" id="KW-1185">Reference proteome</keyword>
<dbReference type="Proteomes" id="UP001370348">
    <property type="component" value="Chromosome"/>
</dbReference>
<organism evidence="3 4">
    <name type="scientific">Pendulispora albinea</name>
    <dbReference type="NCBI Taxonomy" id="2741071"/>
    <lineage>
        <taxon>Bacteria</taxon>
        <taxon>Pseudomonadati</taxon>
        <taxon>Myxococcota</taxon>
        <taxon>Myxococcia</taxon>
        <taxon>Myxococcales</taxon>
        <taxon>Sorangiineae</taxon>
        <taxon>Pendulisporaceae</taxon>
        <taxon>Pendulispora</taxon>
    </lineage>
</organism>
<feature type="domain" description="Haemin-degrading HemS/ChuX" evidence="2">
    <location>
        <begin position="30"/>
        <end position="161"/>
    </location>
</feature>
<dbReference type="EMBL" id="CP089984">
    <property type="protein sequence ID" value="WXB16832.1"/>
    <property type="molecule type" value="Genomic_DNA"/>
</dbReference>